<evidence type="ECO:0000256" key="1">
    <source>
        <dbReference type="SAM" id="MobiDB-lite"/>
    </source>
</evidence>
<feature type="region of interest" description="Disordered" evidence="1">
    <location>
        <begin position="1"/>
        <end position="77"/>
    </location>
</feature>
<protein>
    <submittedName>
        <fullName evidence="2">Uncharacterized protein</fullName>
    </submittedName>
</protein>
<proteinExistence type="predicted"/>
<evidence type="ECO:0000313" key="3">
    <source>
        <dbReference type="Proteomes" id="UP000242450"/>
    </source>
</evidence>
<reference evidence="2 3" key="1">
    <citation type="journal article" date="2018" name="Mol. Genet. Genomics">
        <title>The red deer Cervus elaphus genome CerEla1.0: sequencing, annotating, genes, and chromosomes.</title>
        <authorList>
            <person name="Bana N.A."/>
            <person name="Nyiri A."/>
            <person name="Nagy J."/>
            <person name="Frank K."/>
            <person name="Nagy T."/>
            <person name="Steger V."/>
            <person name="Schiller M."/>
            <person name="Lakatos P."/>
            <person name="Sugar L."/>
            <person name="Horn P."/>
            <person name="Barta E."/>
            <person name="Orosz L."/>
        </authorList>
    </citation>
    <scope>NUCLEOTIDE SEQUENCE [LARGE SCALE GENOMIC DNA]</scope>
    <source>
        <strain evidence="2">Hungarian</strain>
    </source>
</reference>
<keyword evidence="3" id="KW-1185">Reference proteome</keyword>
<name>A0A212C3V1_CEREH</name>
<accession>A0A212C3V1</accession>
<sequence length="77" mass="8114">MAPASVTNMADTVVRGANVSSSTLDAQKQRRRAGPCSLIGSEAERAGLGSPTGANQDGERRNWPLRLLPRHAGSLED</sequence>
<gene>
    <name evidence="2" type="ORF">Celaphus_00019415</name>
</gene>
<evidence type="ECO:0000313" key="2">
    <source>
        <dbReference type="EMBL" id="OWK00582.1"/>
    </source>
</evidence>
<feature type="compositionally biased region" description="Polar residues" evidence="1">
    <location>
        <begin position="1"/>
        <end position="10"/>
    </location>
</feature>
<dbReference type="AlphaFoldDB" id="A0A212C3V1"/>
<dbReference type="EMBL" id="MKHE01000031">
    <property type="protein sequence ID" value="OWK00582.1"/>
    <property type="molecule type" value="Genomic_DNA"/>
</dbReference>
<organism evidence="2 3">
    <name type="scientific">Cervus elaphus hippelaphus</name>
    <name type="common">European red deer</name>
    <dbReference type="NCBI Taxonomy" id="46360"/>
    <lineage>
        <taxon>Eukaryota</taxon>
        <taxon>Metazoa</taxon>
        <taxon>Chordata</taxon>
        <taxon>Craniata</taxon>
        <taxon>Vertebrata</taxon>
        <taxon>Euteleostomi</taxon>
        <taxon>Mammalia</taxon>
        <taxon>Eutheria</taxon>
        <taxon>Laurasiatheria</taxon>
        <taxon>Artiodactyla</taxon>
        <taxon>Ruminantia</taxon>
        <taxon>Pecora</taxon>
        <taxon>Cervidae</taxon>
        <taxon>Cervinae</taxon>
        <taxon>Cervus</taxon>
    </lineage>
</organism>
<dbReference type="OrthoDB" id="10287329at2759"/>
<dbReference type="Proteomes" id="UP000242450">
    <property type="component" value="Chromosome 31"/>
</dbReference>
<comment type="caution">
    <text evidence="2">The sequence shown here is derived from an EMBL/GenBank/DDBJ whole genome shotgun (WGS) entry which is preliminary data.</text>
</comment>